<name>A0AAN6VCS4_9PEZI</name>
<feature type="signal peptide" evidence="1">
    <location>
        <begin position="1"/>
        <end position="24"/>
    </location>
</feature>
<feature type="chain" id="PRO_5042980833" evidence="1">
    <location>
        <begin position="25"/>
        <end position="154"/>
    </location>
</feature>
<keyword evidence="3" id="KW-1185">Reference proteome</keyword>
<dbReference type="Proteomes" id="UP001302745">
    <property type="component" value="Unassembled WGS sequence"/>
</dbReference>
<proteinExistence type="predicted"/>
<dbReference type="AlphaFoldDB" id="A0AAN6VCS4"/>
<organism evidence="2 3">
    <name type="scientific">Chaetomidium leptoderma</name>
    <dbReference type="NCBI Taxonomy" id="669021"/>
    <lineage>
        <taxon>Eukaryota</taxon>
        <taxon>Fungi</taxon>
        <taxon>Dikarya</taxon>
        <taxon>Ascomycota</taxon>
        <taxon>Pezizomycotina</taxon>
        <taxon>Sordariomycetes</taxon>
        <taxon>Sordariomycetidae</taxon>
        <taxon>Sordariales</taxon>
        <taxon>Chaetomiaceae</taxon>
        <taxon>Chaetomidium</taxon>
    </lineage>
</organism>
<evidence type="ECO:0000313" key="3">
    <source>
        <dbReference type="Proteomes" id="UP001302745"/>
    </source>
</evidence>
<evidence type="ECO:0000313" key="2">
    <source>
        <dbReference type="EMBL" id="KAK4148977.1"/>
    </source>
</evidence>
<reference evidence="2" key="1">
    <citation type="journal article" date="2023" name="Mol. Phylogenet. Evol.">
        <title>Genome-scale phylogeny and comparative genomics of the fungal order Sordariales.</title>
        <authorList>
            <person name="Hensen N."/>
            <person name="Bonometti L."/>
            <person name="Westerberg I."/>
            <person name="Brannstrom I.O."/>
            <person name="Guillou S."/>
            <person name="Cros-Aarteil S."/>
            <person name="Calhoun S."/>
            <person name="Haridas S."/>
            <person name="Kuo A."/>
            <person name="Mondo S."/>
            <person name="Pangilinan J."/>
            <person name="Riley R."/>
            <person name="LaButti K."/>
            <person name="Andreopoulos B."/>
            <person name="Lipzen A."/>
            <person name="Chen C."/>
            <person name="Yan M."/>
            <person name="Daum C."/>
            <person name="Ng V."/>
            <person name="Clum A."/>
            <person name="Steindorff A."/>
            <person name="Ohm R.A."/>
            <person name="Martin F."/>
            <person name="Silar P."/>
            <person name="Natvig D.O."/>
            <person name="Lalanne C."/>
            <person name="Gautier V."/>
            <person name="Ament-Velasquez S.L."/>
            <person name="Kruys A."/>
            <person name="Hutchinson M.I."/>
            <person name="Powell A.J."/>
            <person name="Barry K."/>
            <person name="Miller A.N."/>
            <person name="Grigoriev I.V."/>
            <person name="Debuchy R."/>
            <person name="Gladieux P."/>
            <person name="Hiltunen Thoren M."/>
            <person name="Johannesson H."/>
        </authorList>
    </citation>
    <scope>NUCLEOTIDE SEQUENCE</scope>
    <source>
        <strain evidence="2">CBS 538.74</strain>
    </source>
</reference>
<protein>
    <submittedName>
        <fullName evidence="2">Uncharacterized protein</fullName>
    </submittedName>
</protein>
<keyword evidence="1" id="KW-0732">Signal</keyword>
<gene>
    <name evidence="2" type="ORF">C8A00DRAFT_38443</name>
</gene>
<accession>A0AAN6VCS4</accession>
<evidence type="ECO:0000256" key="1">
    <source>
        <dbReference type="SAM" id="SignalP"/>
    </source>
</evidence>
<dbReference type="EMBL" id="MU857224">
    <property type="protein sequence ID" value="KAK4148977.1"/>
    <property type="molecule type" value="Genomic_DNA"/>
</dbReference>
<comment type="caution">
    <text evidence="2">The sequence shown here is derived from an EMBL/GenBank/DDBJ whole genome shotgun (WGS) entry which is preliminary data.</text>
</comment>
<reference evidence="2" key="2">
    <citation type="submission" date="2023-05" db="EMBL/GenBank/DDBJ databases">
        <authorList>
            <consortium name="Lawrence Berkeley National Laboratory"/>
            <person name="Steindorff A."/>
            <person name="Hensen N."/>
            <person name="Bonometti L."/>
            <person name="Westerberg I."/>
            <person name="Brannstrom I.O."/>
            <person name="Guillou S."/>
            <person name="Cros-Aarteil S."/>
            <person name="Calhoun S."/>
            <person name="Haridas S."/>
            <person name="Kuo A."/>
            <person name="Mondo S."/>
            <person name="Pangilinan J."/>
            <person name="Riley R."/>
            <person name="Labutti K."/>
            <person name="Andreopoulos B."/>
            <person name="Lipzen A."/>
            <person name="Chen C."/>
            <person name="Yanf M."/>
            <person name="Daum C."/>
            <person name="Ng V."/>
            <person name="Clum A."/>
            <person name="Ohm R."/>
            <person name="Martin F."/>
            <person name="Silar P."/>
            <person name="Natvig D."/>
            <person name="Lalanne C."/>
            <person name="Gautier V."/>
            <person name="Ament-Velasquez S.L."/>
            <person name="Kruys A."/>
            <person name="Hutchinson M.I."/>
            <person name="Powell A.J."/>
            <person name="Barry K."/>
            <person name="Miller A.N."/>
            <person name="Grigoriev I.V."/>
            <person name="Debuchy R."/>
            <person name="Gladieux P."/>
            <person name="Thoren M.H."/>
            <person name="Johannesson H."/>
        </authorList>
    </citation>
    <scope>NUCLEOTIDE SEQUENCE</scope>
    <source>
        <strain evidence="2">CBS 538.74</strain>
    </source>
</reference>
<sequence>MHSTLHLLATLALLALHLVAFADALPIPINLGQPLIDGPRSPFPHAKPTYRFQPRSEARRTVVGGHGVVILPGSGPIEVDGQETTKITVGGSTYQVVAGVDTVIDGVPVEDYIPVEGGEGGVVDGPSEQVSPGKAAAVAFAEAAERILGAAGER</sequence>